<proteinExistence type="predicted"/>
<dbReference type="Proteomes" id="UP000195437">
    <property type="component" value="Chromosome"/>
</dbReference>
<dbReference type="AlphaFoldDB" id="A0A1Y0IJ29"/>
<dbReference type="RefSeq" id="WP_087455214.1">
    <property type="nucleotide sequence ID" value="NZ_CP021434.1"/>
</dbReference>
<keyword evidence="1" id="KW-0812">Transmembrane</keyword>
<dbReference type="OrthoDB" id="2380571at2"/>
<keyword evidence="1" id="KW-1133">Transmembrane helix</keyword>
<reference evidence="3" key="1">
    <citation type="submission" date="2017-05" db="EMBL/GenBank/DDBJ databases">
        <authorList>
            <person name="Sung H."/>
        </authorList>
    </citation>
    <scope>NUCLEOTIDE SEQUENCE [LARGE SCALE GENOMIC DNA]</scope>
    <source>
        <strain evidence="3">AR23208</strain>
    </source>
</reference>
<keyword evidence="1" id="KW-0472">Membrane</keyword>
<keyword evidence="3" id="KW-1185">Reference proteome</keyword>
<feature type="transmembrane region" description="Helical" evidence="1">
    <location>
        <begin position="65"/>
        <end position="86"/>
    </location>
</feature>
<evidence type="ECO:0000256" key="1">
    <source>
        <dbReference type="SAM" id="Phobius"/>
    </source>
</evidence>
<sequence>MGTEERKDKLRSESKEAGFFEALQAVEEQAGGLSLPVDGERLTPRSVRTQALKKQAAGAWKLPKWVLALIGASLLGNIGLGALYVLKQDAAPAKVADPAVQEEAEEPPKKAEAVTTFLPKTVVWNKQQLKELTEAERREVESQLAAMPTGRYFISGFFNLVFIPGVSKLEMDEEGAVKVQMFLHNGFLRNFTPKRIAVSAYYYEGVIFNGTVEGPLDEWLPGEVRMLEMTFSPDEVKDPKMVKNLIEYKAEQDRLSIQARFAVDEPNVMNPLVTEPVWMFFNTHTAMTGAGK</sequence>
<organism evidence="2 3">
    <name type="scientific">Tumebacillus avium</name>
    <dbReference type="NCBI Taxonomy" id="1903704"/>
    <lineage>
        <taxon>Bacteria</taxon>
        <taxon>Bacillati</taxon>
        <taxon>Bacillota</taxon>
        <taxon>Bacilli</taxon>
        <taxon>Bacillales</taxon>
        <taxon>Alicyclobacillaceae</taxon>
        <taxon>Tumebacillus</taxon>
    </lineage>
</organism>
<dbReference type="KEGG" id="tum:CBW65_01230"/>
<protein>
    <submittedName>
        <fullName evidence="2">Uncharacterized protein</fullName>
    </submittedName>
</protein>
<evidence type="ECO:0000313" key="3">
    <source>
        <dbReference type="Proteomes" id="UP000195437"/>
    </source>
</evidence>
<evidence type="ECO:0000313" key="2">
    <source>
        <dbReference type="EMBL" id="ARU59826.1"/>
    </source>
</evidence>
<name>A0A1Y0IJ29_9BACL</name>
<dbReference type="EMBL" id="CP021434">
    <property type="protein sequence ID" value="ARU59826.1"/>
    <property type="molecule type" value="Genomic_DNA"/>
</dbReference>
<gene>
    <name evidence="2" type="ORF">CBW65_01230</name>
</gene>
<accession>A0A1Y0IJ29</accession>